<evidence type="ECO:0000256" key="4">
    <source>
        <dbReference type="ARBA" id="ARBA00022723"/>
    </source>
</evidence>
<evidence type="ECO:0000256" key="11">
    <source>
        <dbReference type="ARBA" id="ARBA00023239"/>
    </source>
</evidence>
<dbReference type="InterPro" id="IPR012319">
    <property type="entry name" value="FPG_cat"/>
</dbReference>
<sequence>MPELPEVETTVRGIRPHLVDNTVKHVVVRHKQLRWPIPALTLQRLLPTQTILNVSRRAKYILIETSAGTLVIHLGMSGTLCLVDAKTPVKKHDHFDCHLTDDLILRYNDPRRFGAILWAGHDLDSLAVLNHLGPEPLSKAFHADYLLSKAHKRQTSIKQLIMDGKIVVGVGNIYASESLFLAKIHPLMSAKLLNKTQAKVLCETIRQVLRAAIKKGGTTLKDFVQSDGKPGYFSQQLTVYDRQGLPCVQCKTPIEHIQLGQRATYFCPTCQKYP</sequence>
<evidence type="ECO:0000313" key="19">
    <source>
        <dbReference type="EMBL" id="MCS5712545.1"/>
    </source>
</evidence>
<dbReference type="GO" id="GO:0003684">
    <property type="term" value="F:damaged DNA binding"/>
    <property type="evidence" value="ECO:0007669"/>
    <property type="project" value="InterPro"/>
</dbReference>
<dbReference type="NCBIfam" id="TIGR00577">
    <property type="entry name" value="fpg"/>
    <property type="match status" value="1"/>
</dbReference>
<reference evidence="19" key="2">
    <citation type="journal article" date="2016" name="Genome Announc.">
        <title>Draft Genome Sequences of Two Novel Amoeba-Resistant Intranuclear Bacteria, 'Candidatus Berkiella cookevillensis' and 'Candidatus Berkiella aquae'.</title>
        <authorList>
            <person name="Mehari Y.T."/>
            <person name="Arivett B.A."/>
            <person name="Farone A.L."/>
            <person name="Gunderson J.H."/>
            <person name="Farone M.B."/>
        </authorList>
    </citation>
    <scope>NUCLEOTIDE SEQUENCE</scope>
    <source>
        <strain evidence="19">HT99</strain>
    </source>
</reference>
<dbReference type="RefSeq" id="WP_075065313.1">
    <property type="nucleotide sequence ID" value="NZ_LKAJ02000001.1"/>
</dbReference>
<dbReference type="SUPFAM" id="SSF46946">
    <property type="entry name" value="S13-like H2TH domain"/>
    <property type="match status" value="1"/>
</dbReference>
<dbReference type="NCBIfam" id="NF002211">
    <property type="entry name" value="PRK01103.1"/>
    <property type="match status" value="1"/>
</dbReference>
<dbReference type="PATRIC" id="fig|1590043.3.peg.674"/>
<feature type="active site" description="Schiff-base intermediate with DNA" evidence="15">
    <location>
        <position position="2"/>
    </location>
</feature>
<evidence type="ECO:0000256" key="12">
    <source>
        <dbReference type="ARBA" id="ARBA00023268"/>
    </source>
</evidence>
<dbReference type="FunFam" id="3.20.190.10:FF:000001">
    <property type="entry name" value="Formamidopyrimidine-DNA glycosylase"/>
    <property type="match status" value="1"/>
</dbReference>
<dbReference type="InterPro" id="IPR015886">
    <property type="entry name" value="H2TH_FPG"/>
</dbReference>
<evidence type="ECO:0000259" key="17">
    <source>
        <dbReference type="PROSITE" id="PS51068"/>
    </source>
</evidence>
<comment type="catalytic activity">
    <reaction evidence="1 15">
        <text>Hydrolysis of DNA containing ring-opened 7-methylguanine residues, releasing 2,6-diamino-4-hydroxy-5-(N-methyl)formamidopyrimidine.</text>
        <dbReference type="EC" id="3.2.2.23"/>
    </reaction>
</comment>
<dbReference type="InterPro" id="IPR035937">
    <property type="entry name" value="FPG_N"/>
</dbReference>
<dbReference type="PROSITE" id="PS51066">
    <property type="entry name" value="ZF_FPG_2"/>
    <property type="match status" value="1"/>
</dbReference>
<dbReference type="EC" id="3.2.2.23" evidence="15"/>
<dbReference type="GO" id="GO:0140078">
    <property type="term" value="F:class I DNA-(apurinic or apyrimidinic site) endonuclease activity"/>
    <property type="evidence" value="ECO:0007669"/>
    <property type="project" value="UniProtKB-EC"/>
</dbReference>
<dbReference type="AlphaFoldDB" id="A0A0Q9YZ52"/>
<keyword evidence="13 15" id="KW-0326">Glycosidase</keyword>
<keyword evidence="5 15" id="KW-0227">DNA damage</keyword>
<feature type="binding site" evidence="15">
    <location>
        <position position="153"/>
    </location>
    <ligand>
        <name>DNA</name>
        <dbReference type="ChEBI" id="CHEBI:16991"/>
    </ligand>
</feature>
<feature type="active site" description="Proton donor; for beta-elimination activity" evidence="15">
    <location>
        <position position="59"/>
    </location>
</feature>
<evidence type="ECO:0000256" key="9">
    <source>
        <dbReference type="ARBA" id="ARBA00023125"/>
    </source>
</evidence>
<accession>A0A0Q9YZ52</accession>
<feature type="active site" description="Proton donor; for delta-elimination activity" evidence="15">
    <location>
        <position position="262"/>
    </location>
</feature>
<dbReference type="EMBL" id="LKAJ01000002">
    <property type="protein sequence ID" value="KRG22254.1"/>
    <property type="molecule type" value="Genomic_DNA"/>
</dbReference>
<comment type="function">
    <text evidence="15">Involved in base excision repair of DNA damaged by oxidation or by mutagenic agents. Acts as DNA glycosylase that recognizes and removes damaged bases. Has a preference for oxidized purines, such as 7,8-dihydro-8-oxoguanine (8-oxoG). Has AP (apurinic/apyrimidinic) lyase activity and introduces nicks in the DNA strand. Cleaves the DNA backbone by beta-delta elimination to generate a single-strand break at the site of the removed base with both 3'- and 5'-phosphates.</text>
</comment>
<comment type="subunit">
    <text evidence="3 15">Monomer.</text>
</comment>
<dbReference type="InterPro" id="IPR010663">
    <property type="entry name" value="Znf_FPG/IleRS"/>
</dbReference>
<dbReference type="EC" id="4.2.99.18" evidence="15"/>
<dbReference type="Pfam" id="PF01149">
    <property type="entry name" value="Fapy_DNA_glyco"/>
    <property type="match status" value="1"/>
</dbReference>
<keyword evidence="10 15" id="KW-0234">DNA repair</keyword>
<reference evidence="18" key="1">
    <citation type="submission" date="2015-09" db="EMBL/GenBank/DDBJ databases">
        <title>Draft Genome Sequences of Two Novel Amoeba-resistant Intranuclear Bacteria, Candidatus Berkiella cookevillensis and Candidatus Berkiella aquae.</title>
        <authorList>
            <person name="Mehari Y.T."/>
            <person name="Arivett B.A."/>
            <person name="Farone A.L."/>
            <person name="Gunderson J.H."/>
            <person name="Farone M.B."/>
        </authorList>
    </citation>
    <scope>NUCLEOTIDE SEQUENCE [LARGE SCALE GENOMIC DNA]</scope>
    <source>
        <strain evidence="18">HT99</strain>
    </source>
</reference>
<evidence type="ECO:0000256" key="8">
    <source>
        <dbReference type="ARBA" id="ARBA00022833"/>
    </source>
</evidence>
<evidence type="ECO:0000313" key="20">
    <source>
        <dbReference type="Proteomes" id="UP000051497"/>
    </source>
</evidence>
<keyword evidence="4 15" id="KW-0479">Metal-binding</keyword>
<evidence type="ECO:0000256" key="10">
    <source>
        <dbReference type="ARBA" id="ARBA00023204"/>
    </source>
</evidence>
<feature type="domain" description="FPG-type" evidence="16">
    <location>
        <begin position="238"/>
        <end position="272"/>
    </location>
</feature>
<dbReference type="SUPFAM" id="SSF81624">
    <property type="entry name" value="N-terminal domain of MutM-like DNA repair proteins"/>
    <property type="match status" value="1"/>
</dbReference>
<evidence type="ECO:0000256" key="14">
    <source>
        <dbReference type="ARBA" id="ARBA00044632"/>
    </source>
</evidence>
<dbReference type="SMART" id="SM01232">
    <property type="entry name" value="H2TH"/>
    <property type="match status" value="1"/>
</dbReference>
<dbReference type="InterPro" id="IPR010979">
    <property type="entry name" value="Ribosomal_uS13-like_H2TH"/>
</dbReference>
<evidence type="ECO:0000313" key="18">
    <source>
        <dbReference type="EMBL" id="KRG22254.1"/>
    </source>
</evidence>
<evidence type="ECO:0000256" key="7">
    <source>
        <dbReference type="ARBA" id="ARBA00022801"/>
    </source>
</evidence>
<dbReference type="InterPro" id="IPR000214">
    <property type="entry name" value="Znf_DNA_glyclase/AP_lyase"/>
</dbReference>
<keyword evidence="20" id="KW-1185">Reference proteome</keyword>
<comment type="similarity">
    <text evidence="2 15">Belongs to the FPG family.</text>
</comment>
<dbReference type="SMART" id="SM00898">
    <property type="entry name" value="Fapy_DNA_glyco"/>
    <property type="match status" value="1"/>
</dbReference>
<dbReference type="GO" id="GO:0006284">
    <property type="term" value="P:base-excision repair"/>
    <property type="evidence" value="ECO:0007669"/>
    <property type="project" value="InterPro"/>
</dbReference>
<dbReference type="FunFam" id="1.10.8.50:FF:000003">
    <property type="entry name" value="Formamidopyrimidine-DNA glycosylase"/>
    <property type="match status" value="1"/>
</dbReference>
<dbReference type="PROSITE" id="PS51068">
    <property type="entry name" value="FPG_CAT"/>
    <property type="match status" value="1"/>
</dbReference>
<evidence type="ECO:0000256" key="15">
    <source>
        <dbReference type="HAMAP-Rule" id="MF_00103"/>
    </source>
</evidence>
<comment type="cofactor">
    <cofactor evidence="15">
        <name>Zn(2+)</name>
        <dbReference type="ChEBI" id="CHEBI:29105"/>
    </cofactor>
    <text evidence="15">Binds 1 zinc ion per subunit.</text>
</comment>
<feature type="binding site" evidence="15">
    <location>
        <position position="111"/>
    </location>
    <ligand>
        <name>DNA</name>
        <dbReference type="ChEBI" id="CHEBI:16991"/>
    </ligand>
</feature>
<dbReference type="GO" id="GO:0008270">
    <property type="term" value="F:zinc ion binding"/>
    <property type="evidence" value="ECO:0007669"/>
    <property type="project" value="UniProtKB-UniRule"/>
</dbReference>
<organism evidence="18">
    <name type="scientific">Candidatus Berkiella aquae</name>
    <dbReference type="NCBI Taxonomy" id="295108"/>
    <lineage>
        <taxon>Bacteria</taxon>
        <taxon>Pseudomonadati</taxon>
        <taxon>Pseudomonadota</taxon>
        <taxon>Gammaproteobacteria</taxon>
        <taxon>Candidatus Berkiellales</taxon>
        <taxon>Candidatus Berkiellaceae</taxon>
        <taxon>Candidatus Berkiella</taxon>
    </lineage>
</organism>
<evidence type="ECO:0000256" key="6">
    <source>
        <dbReference type="ARBA" id="ARBA00022771"/>
    </source>
</evidence>
<evidence type="ECO:0000256" key="3">
    <source>
        <dbReference type="ARBA" id="ARBA00011245"/>
    </source>
</evidence>
<protein>
    <recommendedName>
        <fullName evidence="15">Formamidopyrimidine-DNA glycosylase</fullName>
        <shortName evidence="15">Fapy-DNA glycosylase</shortName>
        <ecNumber evidence="15">3.2.2.23</ecNumber>
    </recommendedName>
    <alternativeName>
        <fullName evidence="15">DNA-(apurinic or apyrimidinic site) lyase MutM</fullName>
        <shortName evidence="15">AP lyase MutM</shortName>
        <ecNumber evidence="15">4.2.99.18</ecNumber>
    </alternativeName>
</protein>
<dbReference type="Pfam" id="PF06827">
    <property type="entry name" value="zf-FPG_IleRS"/>
    <property type="match status" value="1"/>
</dbReference>
<dbReference type="HAMAP" id="MF_00103">
    <property type="entry name" value="Fapy_DNA_glycosyl"/>
    <property type="match status" value="1"/>
</dbReference>
<evidence type="ECO:0000256" key="13">
    <source>
        <dbReference type="ARBA" id="ARBA00023295"/>
    </source>
</evidence>
<dbReference type="Gene3D" id="1.10.8.50">
    <property type="match status" value="1"/>
</dbReference>
<dbReference type="Gene3D" id="3.20.190.10">
    <property type="entry name" value="MutM-like, N-terminal"/>
    <property type="match status" value="1"/>
</dbReference>
<dbReference type="EMBL" id="LKAJ02000001">
    <property type="protein sequence ID" value="MCS5712545.1"/>
    <property type="molecule type" value="Genomic_DNA"/>
</dbReference>
<feature type="binding site" evidence="15">
    <location>
        <position position="92"/>
    </location>
    <ligand>
        <name>DNA</name>
        <dbReference type="ChEBI" id="CHEBI:16991"/>
    </ligand>
</feature>
<dbReference type="GO" id="GO:0034039">
    <property type="term" value="F:8-oxo-7,8-dihydroguanine DNA N-glycosylase activity"/>
    <property type="evidence" value="ECO:0007669"/>
    <property type="project" value="TreeGrafter"/>
</dbReference>
<dbReference type="SUPFAM" id="SSF57716">
    <property type="entry name" value="Glucocorticoid receptor-like (DNA-binding domain)"/>
    <property type="match status" value="1"/>
</dbReference>
<proteinExistence type="inferred from homology"/>
<dbReference type="InterPro" id="IPR020629">
    <property type="entry name" value="FPG_Glyclase"/>
</dbReference>
<dbReference type="PROSITE" id="PS01242">
    <property type="entry name" value="ZF_FPG_1"/>
    <property type="match status" value="1"/>
</dbReference>
<keyword evidence="9 15" id="KW-0238">DNA-binding</keyword>
<evidence type="ECO:0000256" key="1">
    <source>
        <dbReference type="ARBA" id="ARBA00001668"/>
    </source>
</evidence>
<dbReference type="Proteomes" id="UP000051497">
    <property type="component" value="Unassembled WGS sequence"/>
</dbReference>
<dbReference type="PANTHER" id="PTHR22993:SF9">
    <property type="entry name" value="FORMAMIDOPYRIMIDINE-DNA GLYCOSYLASE"/>
    <property type="match status" value="1"/>
</dbReference>
<name>A0A0Q9YZ52_9GAMM</name>
<keyword evidence="12 15" id="KW-0511">Multifunctional enzyme</keyword>
<gene>
    <name evidence="15 18" type="primary">mutM</name>
    <name evidence="15" type="synonym">fpg</name>
    <name evidence="18" type="ORF">HT99x_00673</name>
    <name evidence="19" type="ORF">HT99x_013980</name>
</gene>
<keyword evidence="8 15" id="KW-0862">Zinc</keyword>
<dbReference type="PANTHER" id="PTHR22993">
    <property type="entry name" value="FORMAMIDOPYRIMIDINE-DNA GLYCOSYLASE"/>
    <property type="match status" value="1"/>
</dbReference>
<dbReference type="InterPro" id="IPR015887">
    <property type="entry name" value="DNA_glyclase_Znf_dom_DNA_BS"/>
</dbReference>
<reference evidence="19" key="3">
    <citation type="submission" date="2021-06" db="EMBL/GenBank/DDBJ databases">
        <title>Genomic Description and Analysis of Intracellular Bacteria, Candidatus Berkiella cookevillensis and Candidatus Berkiella aquae.</title>
        <authorList>
            <person name="Kidane D.T."/>
            <person name="Mehari Y.T."/>
            <person name="Rice F.C."/>
            <person name="Arivett B.A."/>
            <person name="Farone A.L."/>
            <person name="Berk S.G."/>
            <person name="Farone M.B."/>
        </authorList>
    </citation>
    <scope>NUCLEOTIDE SEQUENCE</scope>
    <source>
        <strain evidence="19">HT99</strain>
    </source>
</reference>
<comment type="caution">
    <text evidence="18">The sequence shown here is derived from an EMBL/GenBank/DDBJ whole genome shotgun (WGS) entry which is preliminary data.</text>
</comment>
<dbReference type="CDD" id="cd08966">
    <property type="entry name" value="EcFpg-like_N"/>
    <property type="match status" value="1"/>
</dbReference>
<evidence type="ECO:0000256" key="5">
    <source>
        <dbReference type="ARBA" id="ARBA00022763"/>
    </source>
</evidence>
<keyword evidence="7 15" id="KW-0378">Hydrolase</keyword>
<dbReference type="OrthoDB" id="9800855at2"/>
<feature type="domain" description="Formamidopyrimidine-DNA glycosylase catalytic" evidence="17">
    <location>
        <begin position="2"/>
        <end position="114"/>
    </location>
</feature>
<keyword evidence="6 15" id="KW-0863">Zinc-finger</keyword>
<dbReference type="STRING" id="295108.HT99x_00673"/>
<keyword evidence="11 15" id="KW-0456">Lyase</keyword>
<evidence type="ECO:0000259" key="16">
    <source>
        <dbReference type="PROSITE" id="PS51066"/>
    </source>
</evidence>
<comment type="catalytic activity">
    <reaction evidence="14 15">
        <text>2'-deoxyribonucleotide-(2'-deoxyribose 5'-phosphate)-2'-deoxyribonucleotide-DNA = a 3'-end 2'-deoxyribonucleotide-(2,3-dehydro-2,3-deoxyribose 5'-phosphate)-DNA + a 5'-end 5'-phospho-2'-deoxyribonucleoside-DNA + H(+)</text>
        <dbReference type="Rhea" id="RHEA:66592"/>
        <dbReference type="Rhea" id="RHEA-COMP:13180"/>
        <dbReference type="Rhea" id="RHEA-COMP:16897"/>
        <dbReference type="Rhea" id="RHEA-COMP:17067"/>
        <dbReference type="ChEBI" id="CHEBI:15378"/>
        <dbReference type="ChEBI" id="CHEBI:136412"/>
        <dbReference type="ChEBI" id="CHEBI:157695"/>
        <dbReference type="ChEBI" id="CHEBI:167181"/>
        <dbReference type="EC" id="4.2.99.18"/>
    </reaction>
</comment>
<feature type="active site" description="Proton donor" evidence="15">
    <location>
        <position position="3"/>
    </location>
</feature>
<dbReference type="Pfam" id="PF06831">
    <property type="entry name" value="H2TH"/>
    <property type="match status" value="1"/>
</dbReference>
<evidence type="ECO:0000256" key="2">
    <source>
        <dbReference type="ARBA" id="ARBA00009409"/>
    </source>
</evidence>